<protein>
    <submittedName>
        <fullName evidence="1">Uncharacterized protein</fullName>
    </submittedName>
</protein>
<dbReference type="EMBL" id="MN739530">
    <property type="protein sequence ID" value="QHT10858.1"/>
    <property type="molecule type" value="Genomic_DNA"/>
</dbReference>
<organism evidence="1">
    <name type="scientific">viral metagenome</name>
    <dbReference type="NCBI Taxonomy" id="1070528"/>
    <lineage>
        <taxon>unclassified sequences</taxon>
        <taxon>metagenomes</taxon>
        <taxon>organismal metagenomes</taxon>
    </lineage>
</organism>
<sequence length="619" mass="71558">MNINSTGISDISIINNVMKKQLDNDIAQINVPFSLKSANFMGGLNKKRCKNNLKETTIYAGDTTYNQQGGVFILTDNPEKVFYNFIHNSNIELLTQPDSSAYGIILKCKLKENVTIEDPQMNYWRLNTKSIINKGGLEKVDSLCIKIGFVSETDKVFQLNFADGSLSSYEKSSTTKMDADLEVTTQIVVSKTTNLNFESVCPYIVFSKIYEDKRTIESFISKLINSSNNNSDLKKIINGIKVTCLNPKNKFKLSVIGMELLENAETLEKTISSHDGGVESIFSDTNLRKYEGIMFMYFHELIRTAVESKILLFDAKLSNVLYIKDYTYYDEIKIRDEDELCKGRAVFIDFGQIYPMNKSEINEFSYERFKIVSSEGEYIDYFAILMKIFDKLIKLIPEYNAYHANTNYCMYLLLMGITTNTYHPQPEDILVMKKELLAQFAEDNKKYINDGLNKLFEARKRKIESLLAGEISIFGILDKDEIIEKIGKLSKSVKWFNKSLLYDIVKQYKSMPQEIIPQEQTSVFNKFLKWITICKAEINDVVDPVQHETGLSMETVLAEVELPGEYFGLSSDYPRVGGKKTRMHYKKRKTYKKRRSYRKTKKYNVKQKFIRRFSKMVKR</sequence>
<accession>A0A6C0D255</accession>
<name>A0A6C0D255_9ZZZZ</name>
<dbReference type="AlphaFoldDB" id="A0A6C0D255"/>
<evidence type="ECO:0000313" key="1">
    <source>
        <dbReference type="EMBL" id="QHT10858.1"/>
    </source>
</evidence>
<reference evidence="1" key="1">
    <citation type="journal article" date="2020" name="Nature">
        <title>Giant virus diversity and host interactions through global metagenomics.</title>
        <authorList>
            <person name="Schulz F."/>
            <person name="Roux S."/>
            <person name="Paez-Espino D."/>
            <person name="Jungbluth S."/>
            <person name="Walsh D.A."/>
            <person name="Denef V.J."/>
            <person name="McMahon K.D."/>
            <person name="Konstantinidis K.T."/>
            <person name="Eloe-Fadrosh E.A."/>
            <person name="Kyrpides N.C."/>
            <person name="Woyke T."/>
        </authorList>
    </citation>
    <scope>NUCLEOTIDE SEQUENCE</scope>
    <source>
        <strain evidence="1">GVMAG-M-3300023174-111</strain>
    </source>
</reference>
<proteinExistence type="predicted"/>